<dbReference type="SUPFAM" id="SSF54593">
    <property type="entry name" value="Glyoxalase/Bleomycin resistance protein/Dihydroxybiphenyl dioxygenase"/>
    <property type="match status" value="1"/>
</dbReference>
<dbReference type="PANTHER" id="PTHR43048">
    <property type="entry name" value="METHYLMALONYL-COA EPIMERASE"/>
    <property type="match status" value="1"/>
</dbReference>
<sequence>MSSFGDMHHVGITVRDLEASLAWYERIFGVKPEFVAHGSGPGLSQALGVPGAYLRFAFLRFGGSVIELLCYDNDREETFTRSNADVGTAHVCIDVPDLQAAYRDLLGKGVECLAPPLLIEDGPLEGCSFVYLKDPDGITLELFQTPDGKEHP</sequence>
<dbReference type="PROSITE" id="PS51819">
    <property type="entry name" value="VOC"/>
    <property type="match status" value="1"/>
</dbReference>
<gene>
    <name evidence="3" type="ORF">E1286_04560</name>
</gene>
<name>A0A4R4ZEY0_9ACTN</name>
<dbReference type="AlphaFoldDB" id="A0A4R4ZEY0"/>
<keyword evidence="4" id="KW-1185">Reference proteome</keyword>
<dbReference type="GO" id="GO:0046491">
    <property type="term" value="P:L-methylmalonyl-CoA metabolic process"/>
    <property type="evidence" value="ECO:0007669"/>
    <property type="project" value="TreeGrafter"/>
</dbReference>
<evidence type="ECO:0000259" key="2">
    <source>
        <dbReference type="PROSITE" id="PS51819"/>
    </source>
</evidence>
<proteinExistence type="predicted"/>
<reference evidence="3 4" key="1">
    <citation type="submission" date="2019-03" db="EMBL/GenBank/DDBJ databases">
        <title>Draft genome sequences of novel Actinobacteria.</title>
        <authorList>
            <person name="Sahin N."/>
            <person name="Ay H."/>
            <person name="Saygin H."/>
        </authorList>
    </citation>
    <scope>NUCLEOTIDE SEQUENCE [LARGE SCALE GENOMIC DNA]</scope>
    <source>
        <strain evidence="3 4">CH32</strain>
    </source>
</reference>
<organism evidence="3 4">
    <name type="scientific">Nonomuraea terrae</name>
    <dbReference type="NCBI Taxonomy" id="2530383"/>
    <lineage>
        <taxon>Bacteria</taxon>
        <taxon>Bacillati</taxon>
        <taxon>Actinomycetota</taxon>
        <taxon>Actinomycetes</taxon>
        <taxon>Streptosporangiales</taxon>
        <taxon>Streptosporangiaceae</taxon>
        <taxon>Nonomuraea</taxon>
    </lineage>
</organism>
<dbReference type="Proteomes" id="UP000295302">
    <property type="component" value="Unassembled WGS sequence"/>
</dbReference>
<dbReference type="InterPro" id="IPR004360">
    <property type="entry name" value="Glyas_Fos-R_dOase_dom"/>
</dbReference>
<dbReference type="Gene3D" id="3.10.180.10">
    <property type="entry name" value="2,3-Dihydroxybiphenyl 1,2-Dioxygenase, domain 1"/>
    <property type="match status" value="1"/>
</dbReference>
<accession>A0A4R4ZEY0</accession>
<evidence type="ECO:0000313" key="4">
    <source>
        <dbReference type="Proteomes" id="UP000295302"/>
    </source>
</evidence>
<feature type="domain" description="VOC" evidence="2">
    <location>
        <begin position="6"/>
        <end position="145"/>
    </location>
</feature>
<dbReference type="GO" id="GO:0046872">
    <property type="term" value="F:metal ion binding"/>
    <property type="evidence" value="ECO:0007669"/>
    <property type="project" value="UniProtKB-KW"/>
</dbReference>
<dbReference type="InterPro" id="IPR029068">
    <property type="entry name" value="Glyas_Bleomycin-R_OHBP_Dase"/>
</dbReference>
<comment type="caution">
    <text evidence="3">The sequence shown here is derived from an EMBL/GenBank/DDBJ whole genome shotgun (WGS) entry which is preliminary data.</text>
</comment>
<dbReference type="EMBL" id="SMKQ01000007">
    <property type="protein sequence ID" value="TDD54982.1"/>
    <property type="molecule type" value="Genomic_DNA"/>
</dbReference>
<dbReference type="InterPro" id="IPR037523">
    <property type="entry name" value="VOC_core"/>
</dbReference>
<evidence type="ECO:0000313" key="3">
    <source>
        <dbReference type="EMBL" id="TDD54982.1"/>
    </source>
</evidence>
<evidence type="ECO:0000256" key="1">
    <source>
        <dbReference type="ARBA" id="ARBA00022723"/>
    </source>
</evidence>
<dbReference type="InterPro" id="IPR051785">
    <property type="entry name" value="MMCE/EMCE_epimerase"/>
</dbReference>
<dbReference type="PANTHER" id="PTHR43048:SF3">
    <property type="entry name" value="METHYLMALONYL-COA EPIMERASE, MITOCHONDRIAL"/>
    <property type="match status" value="1"/>
</dbReference>
<dbReference type="RefSeq" id="WP_132609010.1">
    <property type="nucleotide sequence ID" value="NZ_SMKQ01000007.1"/>
</dbReference>
<keyword evidence="1" id="KW-0479">Metal-binding</keyword>
<dbReference type="OrthoDB" id="115162at2"/>
<protein>
    <submittedName>
        <fullName evidence="3">VOC family protein</fullName>
    </submittedName>
</protein>
<dbReference type="GO" id="GO:0004493">
    <property type="term" value="F:methylmalonyl-CoA epimerase activity"/>
    <property type="evidence" value="ECO:0007669"/>
    <property type="project" value="TreeGrafter"/>
</dbReference>
<dbReference type="Pfam" id="PF00903">
    <property type="entry name" value="Glyoxalase"/>
    <property type="match status" value="1"/>
</dbReference>